<dbReference type="EMBL" id="CP023323">
    <property type="protein sequence ID" value="ATY59808.1"/>
    <property type="molecule type" value="Genomic_DNA"/>
</dbReference>
<evidence type="ECO:0000256" key="4">
    <source>
        <dbReference type="ARBA" id="ARBA00022729"/>
    </source>
</evidence>
<evidence type="ECO:0000313" key="9">
    <source>
        <dbReference type="EMBL" id="ATY59808.1"/>
    </source>
</evidence>
<keyword evidence="4 8" id="KW-0732">Signal</keyword>
<proteinExistence type="inferred from homology"/>
<feature type="chain" id="PRO_5013988067" description="Carboxylic ester hydrolase" evidence="8">
    <location>
        <begin position="26"/>
        <end position="767"/>
    </location>
</feature>
<dbReference type="Pfam" id="PF07519">
    <property type="entry name" value="Tannase"/>
    <property type="match status" value="1"/>
</dbReference>
<dbReference type="EC" id="3.1.1.-" evidence="8"/>
<dbReference type="VEuPathDB" id="FungiDB:CCM_03542"/>
<keyword evidence="3" id="KW-0479">Metal-binding</keyword>
<evidence type="ECO:0000256" key="5">
    <source>
        <dbReference type="ARBA" id="ARBA00022801"/>
    </source>
</evidence>
<protein>
    <recommendedName>
        <fullName evidence="8">Carboxylic ester hydrolase</fullName>
        <ecNumber evidence="8">3.1.1.-</ecNumber>
    </recommendedName>
</protein>
<name>A0A2H4S9L9_CORMI</name>
<evidence type="ECO:0000256" key="8">
    <source>
        <dbReference type="RuleBase" id="RU361238"/>
    </source>
</evidence>
<feature type="signal peptide" evidence="8">
    <location>
        <begin position="1"/>
        <end position="25"/>
    </location>
</feature>
<dbReference type="OrthoDB" id="4859905at2759"/>
<evidence type="ECO:0000256" key="1">
    <source>
        <dbReference type="ARBA" id="ARBA00006249"/>
    </source>
</evidence>
<reference evidence="9 10" key="1">
    <citation type="journal article" date="2017" name="BMC Genomics">
        <title>Chromosome level assembly and secondary metabolite potential of the parasitic fungus Cordyceps militaris.</title>
        <authorList>
            <person name="Kramer G.J."/>
            <person name="Nodwell J.R."/>
        </authorList>
    </citation>
    <scope>NUCLEOTIDE SEQUENCE [LARGE SCALE GENOMIC DNA]</scope>
    <source>
        <strain evidence="9 10">ATCC 34164</strain>
    </source>
</reference>
<gene>
    <name evidence="9" type="ORF">A9K55_005450</name>
</gene>
<dbReference type="VEuPathDB" id="FungiDB:A9K55_005450"/>
<dbReference type="Proteomes" id="UP000323067">
    <property type="component" value="Chromosome vi"/>
</dbReference>
<dbReference type="SUPFAM" id="SSF53474">
    <property type="entry name" value="alpha/beta-Hydrolases"/>
    <property type="match status" value="1"/>
</dbReference>
<comment type="similarity">
    <text evidence="1 8">Belongs to the tannase family.</text>
</comment>
<sequence>MKFALSHALLLVLAAADCALGLTRTEKVLSDGVVEVTYANFTAADMERVGRRGGSPRDLAARTYGPPASYPESTRTEFKDARTCWNYWWYSASCVLQCKLGQHCIACLKPLSVPATYTGGGSIAITHGDLQKFAKDFAKGEYEFPVSVMTEGPATMDWYGPSDRRFWLKQWFAVTEASVRSCTGGKCGDWMAIKSWMPCSNKDCFKYTINDGYAQSTLQDICNAALPADNSFPGITINSSSVSTAITYNASIAESDWNRAATINYCNVTFAYSHNGIADDVVHVSYWVPAPCAFRNRYLSTGGGGFAVNSGPRRVPVGIMNGAVSGITDGGFGSYATQWNSVFLLANGTINWQSVYMFGYQAHHELALIGKQLAANLYNVSANKTVYSYYMGCSEGGREGWSQLQRFADQFDGAVIGAPAIRYGQQQVNHLTSNVIEQTLGYYPPTCELAAIVNLTIAACDGLDGQTDGVVARSDLCKLNFNVSSTVGKAYSCAATTPRVMGGISIGASSPAQNGTITAKGAEVAATILEGLYDSDGKFVYLSYQPGASFSDAATTYDNATGSWKLYINGLGGEWVARYLELRNTSSLTSLSNYTYDTLRDLMIEGQTRYGDSLQTTQPDLRGLRSAGAKVILVHGEQDDSIPAGSSVHYYESVRSVMYANMTYNASVAAMDDFYRLFLVPGGAHCGTNPLQPNGQWPQTTLETVIKWVESKAAPETLDTKGTINSICRWPLRPLWSGNATTPDCVYDQASIDTWMYDFDAYSTPLY</sequence>
<dbReference type="AlphaFoldDB" id="A0A2H4S9L9"/>
<keyword evidence="6" id="KW-0106">Calcium</keyword>
<dbReference type="PANTHER" id="PTHR33938:SF16">
    <property type="entry name" value="CARBOXYLIC ESTER HYDROLASE"/>
    <property type="match status" value="1"/>
</dbReference>
<dbReference type="GO" id="GO:0046872">
    <property type="term" value="F:metal ion binding"/>
    <property type="evidence" value="ECO:0007669"/>
    <property type="project" value="UniProtKB-KW"/>
</dbReference>
<dbReference type="InterPro" id="IPR011118">
    <property type="entry name" value="Tannase/feruloyl_esterase"/>
</dbReference>
<dbReference type="GO" id="GO:0030600">
    <property type="term" value="F:feruloyl esterase activity"/>
    <property type="evidence" value="ECO:0007669"/>
    <property type="project" value="UniProtKB-ARBA"/>
</dbReference>
<keyword evidence="5 8" id="KW-0378">Hydrolase</keyword>
<accession>A0A2H4S9L9</accession>
<keyword evidence="7" id="KW-1015">Disulfide bond</keyword>
<organism evidence="9 10">
    <name type="scientific">Cordyceps militaris</name>
    <name type="common">Caterpillar fungus</name>
    <name type="synonym">Clavaria militaris</name>
    <dbReference type="NCBI Taxonomy" id="73501"/>
    <lineage>
        <taxon>Eukaryota</taxon>
        <taxon>Fungi</taxon>
        <taxon>Dikarya</taxon>
        <taxon>Ascomycota</taxon>
        <taxon>Pezizomycotina</taxon>
        <taxon>Sordariomycetes</taxon>
        <taxon>Hypocreomycetidae</taxon>
        <taxon>Hypocreales</taxon>
        <taxon>Cordycipitaceae</taxon>
        <taxon>Cordyceps</taxon>
    </lineage>
</organism>
<evidence type="ECO:0000313" key="10">
    <source>
        <dbReference type="Proteomes" id="UP000323067"/>
    </source>
</evidence>
<evidence type="ECO:0000256" key="3">
    <source>
        <dbReference type="ARBA" id="ARBA00022723"/>
    </source>
</evidence>
<dbReference type="InterPro" id="IPR029058">
    <property type="entry name" value="AB_hydrolase_fold"/>
</dbReference>
<dbReference type="PANTHER" id="PTHR33938">
    <property type="entry name" value="FERULOYL ESTERASE B-RELATED"/>
    <property type="match status" value="1"/>
</dbReference>
<keyword evidence="2" id="KW-0719">Serine esterase</keyword>
<evidence type="ECO:0000256" key="6">
    <source>
        <dbReference type="ARBA" id="ARBA00022837"/>
    </source>
</evidence>
<evidence type="ECO:0000256" key="2">
    <source>
        <dbReference type="ARBA" id="ARBA00022487"/>
    </source>
</evidence>
<evidence type="ECO:0000256" key="7">
    <source>
        <dbReference type="ARBA" id="ARBA00023157"/>
    </source>
</evidence>